<protein>
    <recommendedName>
        <fullName evidence="6">Carboxypeptidase</fullName>
        <ecNumber evidence="6">3.4.16.-</ecNumber>
    </recommendedName>
</protein>
<name>A0A1J8R444_9AGAM</name>
<evidence type="ECO:0000256" key="1">
    <source>
        <dbReference type="ARBA" id="ARBA00009431"/>
    </source>
</evidence>
<evidence type="ECO:0000313" key="7">
    <source>
        <dbReference type="EMBL" id="OJA18684.1"/>
    </source>
</evidence>
<dbReference type="Proteomes" id="UP000183567">
    <property type="component" value="Unassembled WGS sequence"/>
</dbReference>
<dbReference type="Pfam" id="PF00450">
    <property type="entry name" value="Peptidase_S10"/>
    <property type="match status" value="1"/>
</dbReference>
<dbReference type="OrthoDB" id="443318at2759"/>
<dbReference type="EC" id="3.4.16.-" evidence="6"/>
<keyword evidence="3 6" id="KW-0645">Protease</keyword>
<dbReference type="PANTHER" id="PTHR11802:SF452">
    <property type="entry name" value="CARBOXYPEPTIDASE"/>
    <property type="match status" value="1"/>
</dbReference>
<comment type="similarity">
    <text evidence="1 6">Belongs to the peptidase S10 family.</text>
</comment>
<organism evidence="7 8">
    <name type="scientific">Rhizopogon vesiculosus</name>
    <dbReference type="NCBI Taxonomy" id="180088"/>
    <lineage>
        <taxon>Eukaryota</taxon>
        <taxon>Fungi</taxon>
        <taxon>Dikarya</taxon>
        <taxon>Basidiomycota</taxon>
        <taxon>Agaricomycotina</taxon>
        <taxon>Agaricomycetes</taxon>
        <taxon>Agaricomycetidae</taxon>
        <taxon>Boletales</taxon>
        <taxon>Suillineae</taxon>
        <taxon>Rhizopogonaceae</taxon>
        <taxon>Rhizopogon</taxon>
    </lineage>
</organism>
<dbReference type="AlphaFoldDB" id="A0A1J8R444"/>
<dbReference type="InterPro" id="IPR029058">
    <property type="entry name" value="AB_hydrolase_fold"/>
</dbReference>
<dbReference type="SUPFAM" id="SSF53474">
    <property type="entry name" value="alpha/beta-Hydrolases"/>
    <property type="match status" value="1"/>
</dbReference>
<dbReference type="Gene3D" id="1.10.287.410">
    <property type="match status" value="1"/>
</dbReference>
<evidence type="ECO:0000313" key="8">
    <source>
        <dbReference type="Proteomes" id="UP000183567"/>
    </source>
</evidence>
<keyword evidence="2 6" id="KW-0121">Carboxypeptidase</keyword>
<dbReference type="GO" id="GO:0000324">
    <property type="term" value="C:fungal-type vacuole"/>
    <property type="evidence" value="ECO:0007669"/>
    <property type="project" value="TreeGrafter"/>
</dbReference>
<evidence type="ECO:0000256" key="2">
    <source>
        <dbReference type="ARBA" id="ARBA00022645"/>
    </source>
</evidence>
<dbReference type="STRING" id="180088.A0A1J8R444"/>
<keyword evidence="4 6" id="KW-0378">Hydrolase</keyword>
<reference evidence="7 8" key="1">
    <citation type="submission" date="2016-03" db="EMBL/GenBank/DDBJ databases">
        <title>Comparative genomics of the ectomycorrhizal sister species Rhizopogon vinicolor and Rhizopogon vesiculosus (Basidiomycota: Boletales) reveals a divergence of the mating type B locus.</title>
        <authorList>
            <person name="Mujic A.B."/>
            <person name="Kuo A."/>
            <person name="Tritt A."/>
            <person name="Lipzen A."/>
            <person name="Chen C."/>
            <person name="Johnson J."/>
            <person name="Sharma A."/>
            <person name="Barry K."/>
            <person name="Grigoriev I.V."/>
            <person name="Spatafora J.W."/>
        </authorList>
    </citation>
    <scope>NUCLEOTIDE SEQUENCE [LARGE SCALE GENOMIC DNA]</scope>
    <source>
        <strain evidence="7 8">AM-OR11-056</strain>
    </source>
</reference>
<gene>
    <name evidence="7" type="ORF">AZE42_08634</name>
</gene>
<dbReference type="GO" id="GO:0004185">
    <property type="term" value="F:serine-type carboxypeptidase activity"/>
    <property type="evidence" value="ECO:0007669"/>
    <property type="project" value="UniProtKB-UniRule"/>
</dbReference>
<dbReference type="Gene3D" id="3.40.50.1820">
    <property type="entry name" value="alpha/beta hydrolase"/>
    <property type="match status" value="1"/>
</dbReference>
<dbReference type="PROSITE" id="PS00131">
    <property type="entry name" value="CARBOXYPEPT_SER_SER"/>
    <property type="match status" value="1"/>
</dbReference>
<dbReference type="GO" id="GO:0006508">
    <property type="term" value="P:proteolysis"/>
    <property type="evidence" value="ECO:0007669"/>
    <property type="project" value="UniProtKB-KW"/>
</dbReference>
<evidence type="ECO:0000256" key="5">
    <source>
        <dbReference type="ARBA" id="ARBA00023180"/>
    </source>
</evidence>
<dbReference type="InterPro" id="IPR001563">
    <property type="entry name" value="Peptidase_S10"/>
</dbReference>
<accession>A0A1J8R444</accession>
<comment type="caution">
    <text evidence="7">The sequence shown here is derived from an EMBL/GenBank/DDBJ whole genome shotgun (WGS) entry which is preliminary data.</text>
</comment>
<keyword evidence="8" id="KW-1185">Reference proteome</keyword>
<evidence type="ECO:0000256" key="4">
    <source>
        <dbReference type="ARBA" id="ARBA00022801"/>
    </source>
</evidence>
<dbReference type="InterPro" id="IPR018202">
    <property type="entry name" value="Ser_caboxypep_ser_AS"/>
</dbReference>
<keyword evidence="5" id="KW-0325">Glycoprotein</keyword>
<dbReference type="EMBL" id="LVVM01001353">
    <property type="protein sequence ID" value="OJA18684.1"/>
    <property type="molecule type" value="Genomic_DNA"/>
</dbReference>
<dbReference type="PANTHER" id="PTHR11802">
    <property type="entry name" value="SERINE PROTEASE FAMILY S10 SERINE CARBOXYPEPTIDASE"/>
    <property type="match status" value="1"/>
</dbReference>
<evidence type="ECO:0000256" key="3">
    <source>
        <dbReference type="ARBA" id="ARBA00022670"/>
    </source>
</evidence>
<dbReference type="PRINTS" id="PR00724">
    <property type="entry name" value="CRBOXYPTASEC"/>
</dbReference>
<sequence>MIFLDQPINTGYSYSDDGSTVSTSPVAGKDVYAFMELFLSRFPEYSTQPFHIAAESYGGTYVPHIANIIYTENKKIPAASSGLVKINLASIILGNGLTDNYVQMASIPDYLCEGPYPIFDDPNGIECTALRRAVPICQRMIKACHDFDSRFTCVPAALYCTSFLHGPVLQSGLNPYDARLACDHEKDGPLCYRQMGWVETYMNDPEVKAALGVNPQFNFESCKMAVNLAFTLQGDAMHNTPLLLTEMINDGVRLLVYAGNAGEV</sequence>
<proteinExistence type="inferred from homology"/>
<evidence type="ECO:0000256" key="6">
    <source>
        <dbReference type="RuleBase" id="RU361156"/>
    </source>
</evidence>